<keyword evidence="5 8" id="KW-0687">Ribonucleoprotein</keyword>
<evidence type="ECO:0000256" key="5">
    <source>
        <dbReference type="ARBA" id="ARBA00023274"/>
    </source>
</evidence>
<evidence type="ECO:0000256" key="4">
    <source>
        <dbReference type="ARBA" id="ARBA00022980"/>
    </source>
</evidence>
<dbReference type="InterPro" id="IPR018102">
    <property type="entry name" value="Ribosomal_uS11_CS"/>
</dbReference>
<dbReference type="Gene3D" id="3.30.420.80">
    <property type="entry name" value="Ribosomal protein S11"/>
    <property type="match status" value="1"/>
</dbReference>
<sequence>MADEENKPTEAGGDKKAKAATPGQAPTEYPAGSSKGDSAPPAPIAAPAAPEQAASAAAPAVTAAAPGGTAEPGTKAPAKKAKAKKEAPAAEPPPKENLSLDPNDVEKPKIIKAKGSKNIHSGIAHIASTFNNTIVTITDLNGNVIGWSSAGKVGFKGSRKSTAYAAQMVAQDASRQAMGHGLKEVEVLVRGPGAGRESAVRALQAIGLDLTVIRDVTPVPHNGCRPPKQRRV</sequence>
<dbReference type="SUPFAM" id="SSF53137">
    <property type="entry name" value="Translational machinery components"/>
    <property type="match status" value="1"/>
</dbReference>
<reference evidence="11" key="1">
    <citation type="submission" date="2020-02" db="EMBL/GenBank/DDBJ databases">
        <authorList>
            <person name="Meier V. D."/>
        </authorList>
    </citation>
    <scope>NUCLEOTIDE SEQUENCE</scope>
    <source>
        <strain evidence="11">AVDCRST_MAG42</strain>
    </source>
</reference>
<dbReference type="InterPro" id="IPR001971">
    <property type="entry name" value="Ribosomal_uS11"/>
</dbReference>
<feature type="compositionally biased region" description="Low complexity" evidence="10">
    <location>
        <begin position="45"/>
        <end position="76"/>
    </location>
</feature>
<evidence type="ECO:0000256" key="7">
    <source>
        <dbReference type="ARBA" id="ARBA00058053"/>
    </source>
</evidence>
<dbReference type="NCBIfam" id="NF003698">
    <property type="entry name" value="PRK05309.1"/>
    <property type="match status" value="1"/>
</dbReference>
<dbReference type="GO" id="GO:0003735">
    <property type="term" value="F:structural constituent of ribosome"/>
    <property type="evidence" value="ECO:0007669"/>
    <property type="project" value="InterPro"/>
</dbReference>
<name>A0A6J4H634_9BACT</name>
<dbReference type="HAMAP" id="MF_01310">
    <property type="entry name" value="Ribosomal_uS11"/>
    <property type="match status" value="1"/>
</dbReference>
<evidence type="ECO:0000256" key="8">
    <source>
        <dbReference type="HAMAP-Rule" id="MF_01310"/>
    </source>
</evidence>
<dbReference type="FunFam" id="3.30.420.80:FF:000001">
    <property type="entry name" value="30S ribosomal protein S11"/>
    <property type="match status" value="1"/>
</dbReference>
<gene>
    <name evidence="8" type="primary">rpsK</name>
    <name evidence="11" type="ORF">AVDCRST_MAG42-137</name>
</gene>
<comment type="similarity">
    <text evidence="1 8 9">Belongs to the universal ribosomal protein uS11 family.</text>
</comment>
<accession>A0A6J4H634</accession>
<dbReference type="NCBIfam" id="TIGR03632">
    <property type="entry name" value="uS11_bact"/>
    <property type="match status" value="1"/>
</dbReference>
<evidence type="ECO:0000256" key="3">
    <source>
        <dbReference type="ARBA" id="ARBA00022884"/>
    </source>
</evidence>
<comment type="subunit">
    <text evidence="8">Part of the 30S ribosomal subunit. Interacts with proteins S7 and S18. Binds to IF-3.</text>
</comment>
<evidence type="ECO:0000256" key="10">
    <source>
        <dbReference type="SAM" id="MobiDB-lite"/>
    </source>
</evidence>
<evidence type="ECO:0000256" key="1">
    <source>
        <dbReference type="ARBA" id="ARBA00006194"/>
    </source>
</evidence>
<keyword evidence="4 8" id="KW-0689">Ribosomal protein</keyword>
<dbReference type="GO" id="GO:0006412">
    <property type="term" value="P:translation"/>
    <property type="evidence" value="ECO:0007669"/>
    <property type="project" value="UniProtKB-UniRule"/>
</dbReference>
<dbReference type="Pfam" id="PF00411">
    <property type="entry name" value="Ribosomal_S11"/>
    <property type="match status" value="1"/>
</dbReference>
<feature type="compositionally biased region" description="Basic and acidic residues" evidence="10">
    <location>
        <begin position="1"/>
        <end position="17"/>
    </location>
</feature>
<evidence type="ECO:0000256" key="2">
    <source>
        <dbReference type="ARBA" id="ARBA00022730"/>
    </source>
</evidence>
<dbReference type="GO" id="GO:0019843">
    <property type="term" value="F:rRNA binding"/>
    <property type="evidence" value="ECO:0007669"/>
    <property type="project" value="UniProtKB-UniRule"/>
</dbReference>
<dbReference type="GO" id="GO:1990904">
    <property type="term" value="C:ribonucleoprotein complex"/>
    <property type="evidence" value="ECO:0007669"/>
    <property type="project" value="UniProtKB-KW"/>
</dbReference>
<proteinExistence type="inferred from homology"/>
<evidence type="ECO:0000256" key="6">
    <source>
        <dbReference type="ARBA" id="ARBA00035160"/>
    </source>
</evidence>
<dbReference type="InterPro" id="IPR019981">
    <property type="entry name" value="Ribosomal_uS11_bac-type"/>
</dbReference>
<protein>
    <recommendedName>
        <fullName evidence="6 8">Small ribosomal subunit protein uS11</fullName>
    </recommendedName>
</protein>
<dbReference type="InterPro" id="IPR036967">
    <property type="entry name" value="Ribosomal_uS11_sf"/>
</dbReference>
<organism evidence="11">
    <name type="scientific">uncultured Chthoniobacterales bacterium</name>
    <dbReference type="NCBI Taxonomy" id="1836801"/>
    <lineage>
        <taxon>Bacteria</taxon>
        <taxon>Pseudomonadati</taxon>
        <taxon>Verrucomicrobiota</taxon>
        <taxon>Spartobacteria</taxon>
        <taxon>Chthoniobacterales</taxon>
        <taxon>environmental samples</taxon>
    </lineage>
</organism>
<evidence type="ECO:0000313" key="11">
    <source>
        <dbReference type="EMBL" id="CAA9214280.1"/>
    </source>
</evidence>
<dbReference type="PANTHER" id="PTHR11759">
    <property type="entry name" value="40S RIBOSOMAL PROTEIN S14/30S RIBOSOMAL PROTEIN S11"/>
    <property type="match status" value="1"/>
</dbReference>
<dbReference type="GO" id="GO:0005840">
    <property type="term" value="C:ribosome"/>
    <property type="evidence" value="ECO:0007669"/>
    <property type="project" value="UniProtKB-KW"/>
</dbReference>
<keyword evidence="3 8" id="KW-0694">RNA-binding</keyword>
<comment type="function">
    <text evidence="7 8">Located on the platform of the 30S subunit, it bridges several disparate RNA helices of the 16S rRNA. Forms part of the Shine-Dalgarno cleft in the 70S ribosome.</text>
</comment>
<feature type="region of interest" description="Disordered" evidence="10">
    <location>
        <begin position="1"/>
        <end position="104"/>
    </location>
</feature>
<keyword evidence="2 8" id="KW-0699">rRNA-binding</keyword>
<dbReference type="PROSITE" id="PS00054">
    <property type="entry name" value="RIBOSOMAL_S11"/>
    <property type="match status" value="1"/>
</dbReference>
<dbReference type="EMBL" id="CADCTA010000011">
    <property type="protein sequence ID" value="CAA9214280.1"/>
    <property type="molecule type" value="Genomic_DNA"/>
</dbReference>
<dbReference type="AlphaFoldDB" id="A0A6J4H634"/>
<evidence type="ECO:0000256" key="9">
    <source>
        <dbReference type="RuleBase" id="RU003629"/>
    </source>
</evidence>